<organism evidence="1 2">
    <name type="scientific">Kribbella rubisoli</name>
    <dbReference type="NCBI Taxonomy" id="3075929"/>
    <lineage>
        <taxon>Bacteria</taxon>
        <taxon>Bacillati</taxon>
        <taxon>Actinomycetota</taxon>
        <taxon>Actinomycetes</taxon>
        <taxon>Propionibacteriales</taxon>
        <taxon>Kribbellaceae</taxon>
        <taxon>Kribbella</taxon>
    </lineage>
</organism>
<reference evidence="1 2" key="1">
    <citation type="journal article" date="2015" name="Stand. Genomic Sci.">
        <title>Genomic Encyclopedia of Bacterial and Archaeal Type Strains, Phase III: the genomes of soil and plant-associated and newly described type strains.</title>
        <authorList>
            <person name="Whitman W.B."/>
            <person name="Woyke T."/>
            <person name="Klenk H.P."/>
            <person name="Zhou Y."/>
            <person name="Lilburn T.G."/>
            <person name="Beck B.J."/>
            <person name="De Vos P."/>
            <person name="Vandamme P."/>
            <person name="Eisen J.A."/>
            <person name="Garrity G."/>
            <person name="Hugenholtz P."/>
            <person name="Kyrpides N.C."/>
        </authorList>
    </citation>
    <scope>NUCLEOTIDE SEQUENCE [LARGE SCALE GENOMIC DNA]</scope>
    <source>
        <strain evidence="1 2">VKM Ac-2540</strain>
    </source>
</reference>
<keyword evidence="2" id="KW-1185">Reference proteome</keyword>
<accession>A0A4Q7WMH9</accession>
<dbReference type="Proteomes" id="UP000292027">
    <property type="component" value="Unassembled WGS sequence"/>
</dbReference>
<name>A0A4Q7WMH9_9ACTN</name>
<evidence type="ECO:0000313" key="2">
    <source>
        <dbReference type="Proteomes" id="UP000292027"/>
    </source>
</evidence>
<dbReference type="OrthoDB" id="6091628at2"/>
<dbReference type="EMBL" id="SHKR01000015">
    <property type="protein sequence ID" value="RZU11324.1"/>
    <property type="molecule type" value="Genomic_DNA"/>
</dbReference>
<protein>
    <submittedName>
        <fullName evidence="1">Uncharacterized protein</fullName>
    </submittedName>
</protein>
<sequence length="1288" mass="136485">MSQFDPDQVRAAALTPRWAALSQLGAIAADLNNFDTFLVREPRLLVPVDVQALVVRAGGNDSEPMVRLHWRDGKTEPPPLDVNDAGTPRPPGVHLLWSPPAALSRGTFVDDPAAPGDATRRRLSLPVFPDRWVVIRLAVPLGSPTPLATGWVVEADTGNVTPLSDWPAGVPASVADPVPADQLTAHAGGASWAQSYDAALGRFSFYDDLADLTGTKVEGDAVSYLVAAWWSISGHDPLDGVGTDVGYRSRLKDLRWNDPDHPSTNTDQRAASDRRYRVADTFGLPATQRYTQPLAFDAGKAAASGVLPGSVSPVAQTLSPMVSGFLHDVVAAAALPPAPTRTTLLHGRIHGVPLNGAPTPDSRPASDDLRVVLGSSTPELAATLSAAGTDLGPADPADHDARRDAERLLAAFASGELIRIGNSDIWSDVAEYEHAHGFVSQPGGVEGVDRFVDKPAPSADPGARFRRTTVSGTAGKTPIVLKASVLWSAIERPQLTAKETFVPQAISRFDGLLNAMPPAAPAVVREVPRPAPAFHQPAAPMVGVAGGGRVLSAVEREEANGVLVCRLSDQVSRGHSGILAGAELLASLGTAAIPDEILALARESLAEDPFLSSWRTNRAKAGGTDSSLASIRYLAESAVAHAYYSADDSRLATFTGAAVNSAATRQKATEGLLRASLSAGVWAHPEGVTIWGQPWRPLFCDWEVSFGLVPATGWQLTGTDLEPLADTLPTASETLTFQGRSPLAAGAAGTIAAGLDRWLNEERQRDIGGHGLADPSTENALAGLRDSLRELDLMSLALDGIREQLLGLSYDRGLLHKDSEQADDGTRQAVVSALPRLLAEGLITMTSARLVDAFGRWVPLPLDRVLVPERVRYGDDGAMLCRPRLTPPSRWRFDLVDATSTSTEAALARVDQADPAAQVNPVAGFLLPDHLDESLEVFATDGRPLGELLHDPFSDAVSWEIAPGRTDVAPAAGPTDDPDVTHHRVGWIAAGVVAADAKARQGTPDRAGAESALSALLRAIDTTLWTVDPLGSLGTEHIAGVVGRPIAVVTARLSLDVQRDLDNRVYSDESLRTGRQAAYDALAQESFEVRLGEVTRSDDGLLGYFVDDDFSVFHLVDRVIADEALPSGRGRGVLDADNAAPLAPVPIDPELPYIDAEGSIRIRPGQTIRLTLLMHPGGKAHLSTGILPRTSQSLARDWVQPGLATIAPSLRSGPLLIDADKVRLPKVASFPAEQLFTHRDTPSSWRDDPILSATQSALLPDTQPEVQEGWIRIAPDPGTPADGTPTSS</sequence>
<evidence type="ECO:0000313" key="1">
    <source>
        <dbReference type="EMBL" id="RZU11324.1"/>
    </source>
</evidence>
<dbReference type="RefSeq" id="WP_130447778.1">
    <property type="nucleotide sequence ID" value="NZ_SHKR01000015.1"/>
</dbReference>
<gene>
    <name evidence="1" type="ORF">EV645_6486</name>
</gene>
<proteinExistence type="predicted"/>
<comment type="caution">
    <text evidence="1">The sequence shown here is derived from an EMBL/GenBank/DDBJ whole genome shotgun (WGS) entry which is preliminary data.</text>
</comment>